<evidence type="ECO:0000256" key="6">
    <source>
        <dbReference type="ARBA" id="ARBA00022679"/>
    </source>
</evidence>
<sequence>MKYCNHGADYPDVTVFKLSGKLLQSESLLSEILLVIKSWCQSTGQQAVLVHGGGLYCDHWCNVFQLPNNKRNGMRVTDPQQLPVIAGALAGYAHTKVLSACKQAMIDPVGMTPTTADTLSCQLHPDHTVLGRVGNVSANDPTLTFQLLAQGFWPVFHSLATDQNGECLNVNADDIAVALADCLSASKLVLLSDTNGLLDAKGQTIRAITVDQIKSLTEQQWVSKGMIAKLLAITELFSTEGGKVAQRSSNVSEVIIASGLSPHLLKDALQGSGQATTIKMMANVHQWQQAEQVEIKSLMNIKEAQT</sequence>
<keyword evidence="7" id="KW-0547">Nucleotide-binding</keyword>
<dbReference type="EMBL" id="QGGU01000009">
    <property type="protein sequence ID" value="PWK48532.1"/>
    <property type="molecule type" value="Genomic_DNA"/>
</dbReference>
<organism evidence="14 15">
    <name type="scientific">Pleionea mediterranea</name>
    <dbReference type="NCBI Taxonomy" id="523701"/>
    <lineage>
        <taxon>Bacteria</taxon>
        <taxon>Pseudomonadati</taxon>
        <taxon>Pseudomonadota</taxon>
        <taxon>Gammaproteobacteria</taxon>
        <taxon>Oceanospirillales</taxon>
        <taxon>Pleioneaceae</taxon>
        <taxon>Pleionea</taxon>
    </lineage>
</organism>
<evidence type="ECO:0000256" key="1">
    <source>
        <dbReference type="ARBA" id="ARBA00004828"/>
    </source>
</evidence>
<dbReference type="GO" id="GO:0005737">
    <property type="term" value="C:cytoplasm"/>
    <property type="evidence" value="ECO:0007669"/>
    <property type="project" value="InterPro"/>
</dbReference>
<evidence type="ECO:0000256" key="8">
    <source>
        <dbReference type="ARBA" id="ARBA00022777"/>
    </source>
</evidence>
<reference evidence="14 15" key="1">
    <citation type="submission" date="2018-05" db="EMBL/GenBank/DDBJ databases">
        <title>Genomic Encyclopedia of Type Strains, Phase IV (KMG-IV): sequencing the most valuable type-strain genomes for metagenomic binning, comparative biology and taxonomic classification.</title>
        <authorList>
            <person name="Goeker M."/>
        </authorList>
    </citation>
    <scope>NUCLEOTIDE SEQUENCE [LARGE SCALE GENOMIC DNA]</scope>
    <source>
        <strain evidence="14 15">DSM 25350</strain>
    </source>
</reference>
<evidence type="ECO:0000256" key="4">
    <source>
        <dbReference type="ARBA" id="ARBA00022571"/>
    </source>
</evidence>
<keyword evidence="6" id="KW-0808">Transferase</keyword>
<dbReference type="PANTHER" id="PTHR23342">
    <property type="entry name" value="N-ACETYLGLUTAMATE SYNTHASE"/>
    <property type="match status" value="1"/>
</dbReference>
<gene>
    <name evidence="14" type="ORF">C8D97_10983</name>
</gene>
<dbReference type="NCBIfam" id="TIGR00761">
    <property type="entry name" value="argB"/>
    <property type="match status" value="1"/>
</dbReference>
<dbReference type="InterPro" id="IPR004662">
    <property type="entry name" value="AcgluKinase_fam"/>
</dbReference>
<evidence type="ECO:0000256" key="3">
    <source>
        <dbReference type="ARBA" id="ARBA00021197"/>
    </source>
</evidence>
<dbReference type="SUPFAM" id="SSF53633">
    <property type="entry name" value="Carbamate kinase-like"/>
    <property type="match status" value="1"/>
</dbReference>
<dbReference type="GO" id="GO:0005524">
    <property type="term" value="F:ATP binding"/>
    <property type="evidence" value="ECO:0007669"/>
    <property type="project" value="UniProtKB-KW"/>
</dbReference>
<dbReference type="PIRSF" id="PIRSF000728">
    <property type="entry name" value="NAGK"/>
    <property type="match status" value="1"/>
</dbReference>
<comment type="catalytic activity">
    <reaction evidence="12">
        <text>N-acetyl-L-glutamate + ATP = N-acetyl-L-glutamyl 5-phosphate + ADP</text>
        <dbReference type="Rhea" id="RHEA:14629"/>
        <dbReference type="ChEBI" id="CHEBI:30616"/>
        <dbReference type="ChEBI" id="CHEBI:44337"/>
        <dbReference type="ChEBI" id="CHEBI:57936"/>
        <dbReference type="ChEBI" id="CHEBI:456216"/>
        <dbReference type="EC" id="2.7.2.8"/>
    </reaction>
</comment>
<keyword evidence="15" id="KW-1185">Reference proteome</keyword>
<evidence type="ECO:0000256" key="12">
    <source>
        <dbReference type="ARBA" id="ARBA00048141"/>
    </source>
</evidence>
<evidence type="ECO:0000256" key="2">
    <source>
        <dbReference type="ARBA" id="ARBA00013065"/>
    </source>
</evidence>
<dbReference type="Gene3D" id="3.40.1160.10">
    <property type="entry name" value="Acetylglutamate kinase-like"/>
    <property type="match status" value="1"/>
</dbReference>
<dbReference type="Pfam" id="PF00696">
    <property type="entry name" value="AA_kinase"/>
    <property type="match status" value="1"/>
</dbReference>
<protein>
    <recommendedName>
        <fullName evidence="3">Acetylglutamate kinase</fullName>
        <ecNumber evidence="2">2.7.2.8</ecNumber>
    </recommendedName>
    <alternativeName>
        <fullName evidence="10">N-acetyl-L-glutamate 5-phosphotransferase</fullName>
    </alternativeName>
    <alternativeName>
        <fullName evidence="11">NAG kinase</fullName>
    </alternativeName>
</protein>
<evidence type="ECO:0000313" key="15">
    <source>
        <dbReference type="Proteomes" id="UP000245790"/>
    </source>
</evidence>
<keyword evidence="5" id="KW-0028">Amino-acid biosynthesis</keyword>
<dbReference type="AlphaFoldDB" id="A0A316FK86"/>
<evidence type="ECO:0000256" key="5">
    <source>
        <dbReference type="ARBA" id="ARBA00022605"/>
    </source>
</evidence>
<dbReference type="EC" id="2.7.2.8" evidence="2"/>
<name>A0A316FK86_9GAMM</name>
<dbReference type="RefSeq" id="WP_170115248.1">
    <property type="nucleotide sequence ID" value="NZ_QGGU01000009.1"/>
</dbReference>
<dbReference type="CDD" id="cd04238">
    <property type="entry name" value="AAK_NAGK-like"/>
    <property type="match status" value="1"/>
</dbReference>
<evidence type="ECO:0000256" key="11">
    <source>
        <dbReference type="ARBA" id="ARBA00030639"/>
    </source>
</evidence>
<dbReference type="InterPro" id="IPR001048">
    <property type="entry name" value="Asp/Glu/Uridylate_kinase"/>
</dbReference>
<feature type="domain" description="Aspartate/glutamate/uridylate kinase" evidence="13">
    <location>
        <begin position="13"/>
        <end position="236"/>
    </location>
</feature>
<dbReference type="PANTHER" id="PTHR23342:SF0">
    <property type="entry name" value="N-ACETYLGLUTAMATE SYNTHASE, MITOCHONDRIAL"/>
    <property type="match status" value="1"/>
</dbReference>
<evidence type="ECO:0000256" key="7">
    <source>
        <dbReference type="ARBA" id="ARBA00022741"/>
    </source>
</evidence>
<dbReference type="InterPro" id="IPR036393">
    <property type="entry name" value="AceGlu_kinase-like_sf"/>
</dbReference>
<keyword evidence="4" id="KW-0055">Arginine biosynthesis</keyword>
<dbReference type="GO" id="GO:0003991">
    <property type="term" value="F:acetylglutamate kinase activity"/>
    <property type="evidence" value="ECO:0007669"/>
    <property type="project" value="UniProtKB-EC"/>
</dbReference>
<dbReference type="Proteomes" id="UP000245790">
    <property type="component" value="Unassembled WGS sequence"/>
</dbReference>
<evidence type="ECO:0000313" key="14">
    <source>
        <dbReference type="EMBL" id="PWK48532.1"/>
    </source>
</evidence>
<comment type="pathway">
    <text evidence="1">Amino-acid biosynthesis; L-arginine biosynthesis; N(2)-acetyl-L-ornithine from L-glutamate: step 2/4.</text>
</comment>
<evidence type="ECO:0000256" key="10">
    <source>
        <dbReference type="ARBA" id="ARBA00030178"/>
    </source>
</evidence>
<accession>A0A316FK86</accession>
<proteinExistence type="predicted"/>
<comment type="caution">
    <text evidence="14">The sequence shown here is derived from an EMBL/GenBank/DDBJ whole genome shotgun (WGS) entry which is preliminary data.</text>
</comment>
<keyword evidence="8 14" id="KW-0418">Kinase</keyword>
<dbReference type="GO" id="GO:0006526">
    <property type="term" value="P:L-arginine biosynthetic process"/>
    <property type="evidence" value="ECO:0007669"/>
    <property type="project" value="UniProtKB-KW"/>
</dbReference>
<evidence type="ECO:0000256" key="9">
    <source>
        <dbReference type="ARBA" id="ARBA00022840"/>
    </source>
</evidence>
<evidence type="ECO:0000259" key="13">
    <source>
        <dbReference type="Pfam" id="PF00696"/>
    </source>
</evidence>
<keyword evidence="9" id="KW-0067">ATP-binding</keyword>